<dbReference type="STRING" id="933084.A0A067PIH3"/>
<evidence type="ECO:0008006" key="3">
    <source>
        <dbReference type="Google" id="ProtNLM"/>
    </source>
</evidence>
<name>A0A067PIH3_9AGAM</name>
<dbReference type="EMBL" id="KL197728">
    <property type="protein sequence ID" value="KDQ54713.1"/>
    <property type="molecule type" value="Genomic_DNA"/>
</dbReference>
<reference evidence="2" key="1">
    <citation type="journal article" date="2014" name="Proc. Natl. Acad. Sci. U.S.A.">
        <title>Extensive sampling of basidiomycete genomes demonstrates inadequacy of the white-rot/brown-rot paradigm for wood decay fungi.</title>
        <authorList>
            <person name="Riley R."/>
            <person name="Salamov A.A."/>
            <person name="Brown D.W."/>
            <person name="Nagy L.G."/>
            <person name="Floudas D."/>
            <person name="Held B.W."/>
            <person name="Levasseur A."/>
            <person name="Lombard V."/>
            <person name="Morin E."/>
            <person name="Otillar R."/>
            <person name="Lindquist E.A."/>
            <person name="Sun H."/>
            <person name="LaButti K.M."/>
            <person name="Schmutz J."/>
            <person name="Jabbour D."/>
            <person name="Luo H."/>
            <person name="Baker S.E."/>
            <person name="Pisabarro A.G."/>
            <person name="Walton J.D."/>
            <person name="Blanchette R.A."/>
            <person name="Henrissat B."/>
            <person name="Martin F."/>
            <person name="Cullen D."/>
            <person name="Hibbett D.S."/>
            <person name="Grigoriev I.V."/>
        </authorList>
    </citation>
    <scope>NUCLEOTIDE SEQUENCE [LARGE SCALE GENOMIC DNA]</scope>
    <source>
        <strain evidence="2">MUCL 33604</strain>
    </source>
</reference>
<sequence>MKTQVQRVKSFAKPGPNTTSIHYSWKDIKGVHSWPEFSFEHIMCSPYAQILARPVTGRALASCRKPFYDEVTLYRRFENILFCHLRCALRASLDPCPPGHSALTSDAGGTAQQKGFGLPDQAARYENKAIHASECPNRLPKEIKVSVKWNAKWVDRPVGDPGYKEYRQVLSQELYYMKSHHTRFGYLLTDTELVGLHRTPGQPGHLDVSVPIPITVFDEYPFTAKLGPLIDGAFPPARGKLTVLLALWYLHLLASDDSEWPFE</sequence>
<dbReference type="AlphaFoldDB" id="A0A067PIH3"/>
<evidence type="ECO:0000313" key="1">
    <source>
        <dbReference type="EMBL" id="KDQ54713.1"/>
    </source>
</evidence>
<evidence type="ECO:0000313" key="2">
    <source>
        <dbReference type="Proteomes" id="UP000027265"/>
    </source>
</evidence>
<dbReference type="OrthoDB" id="4367324at2759"/>
<keyword evidence="2" id="KW-1185">Reference proteome</keyword>
<dbReference type="HOGENOM" id="CLU_093534_0_0_1"/>
<accession>A0A067PIH3</accession>
<dbReference type="InParanoid" id="A0A067PIH3"/>
<dbReference type="Proteomes" id="UP000027265">
    <property type="component" value="Unassembled WGS sequence"/>
</dbReference>
<organism evidence="1 2">
    <name type="scientific">Jaapia argillacea MUCL 33604</name>
    <dbReference type="NCBI Taxonomy" id="933084"/>
    <lineage>
        <taxon>Eukaryota</taxon>
        <taxon>Fungi</taxon>
        <taxon>Dikarya</taxon>
        <taxon>Basidiomycota</taxon>
        <taxon>Agaricomycotina</taxon>
        <taxon>Agaricomycetes</taxon>
        <taxon>Agaricomycetidae</taxon>
        <taxon>Jaapiales</taxon>
        <taxon>Jaapiaceae</taxon>
        <taxon>Jaapia</taxon>
    </lineage>
</organism>
<proteinExistence type="predicted"/>
<gene>
    <name evidence="1" type="ORF">JAAARDRAFT_196595</name>
</gene>
<protein>
    <recommendedName>
        <fullName evidence="3">Fungal-type protein kinase domain-containing protein</fullName>
    </recommendedName>
</protein>